<evidence type="ECO:0000256" key="1">
    <source>
        <dbReference type="SAM" id="MobiDB-lite"/>
    </source>
</evidence>
<reference evidence="3" key="1">
    <citation type="journal article" date="2023" name="Mol. Biol. Evol.">
        <title>Third-Generation Sequencing Reveals the Adaptive Role of the Epigenome in Three Deep-Sea Polychaetes.</title>
        <authorList>
            <person name="Perez M."/>
            <person name="Aroh O."/>
            <person name="Sun Y."/>
            <person name="Lan Y."/>
            <person name="Juniper S.K."/>
            <person name="Young C.R."/>
            <person name="Angers B."/>
            <person name="Qian P.Y."/>
        </authorList>
    </citation>
    <scope>NUCLEOTIDE SEQUENCE</scope>
    <source>
        <strain evidence="3">R07B-5</strain>
    </source>
</reference>
<evidence type="ECO:0000313" key="4">
    <source>
        <dbReference type="Proteomes" id="UP001209878"/>
    </source>
</evidence>
<feature type="region of interest" description="Disordered" evidence="1">
    <location>
        <begin position="1"/>
        <end position="44"/>
    </location>
</feature>
<evidence type="ECO:0000256" key="2">
    <source>
        <dbReference type="SAM" id="Phobius"/>
    </source>
</evidence>
<keyword evidence="4" id="KW-1185">Reference proteome</keyword>
<keyword evidence="2" id="KW-0812">Transmembrane</keyword>
<feature type="compositionally biased region" description="Basic and acidic residues" evidence="1">
    <location>
        <begin position="85"/>
        <end position="99"/>
    </location>
</feature>
<gene>
    <name evidence="3" type="ORF">NP493_136g01001</name>
</gene>
<keyword evidence="2" id="KW-1133">Transmembrane helix</keyword>
<evidence type="ECO:0000313" key="3">
    <source>
        <dbReference type="EMBL" id="KAK2188300.1"/>
    </source>
</evidence>
<protein>
    <submittedName>
        <fullName evidence="3">Uncharacterized protein</fullName>
    </submittedName>
</protein>
<dbReference type="Proteomes" id="UP001209878">
    <property type="component" value="Unassembled WGS sequence"/>
</dbReference>
<proteinExistence type="predicted"/>
<feature type="compositionally biased region" description="Polar residues" evidence="1">
    <location>
        <begin position="30"/>
        <end position="44"/>
    </location>
</feature>
<feature type="region of interest" description="Disordered" evidence="1">
    <location>
        <begin position="80"/>
        <end position="121"/>
    </location>
</feature>
<dbReference type="AlphaFoldDB" id="A0AAD9UGD4"/>
<dbReference type="EMBL" id="JAODUO010000136">
    <property type="protein sequence ID" value="KAK2188300.1"/>
    <property type="molecule type" value="Genomic_DNA"/>
</dbReference>
<keyword evidence="2" id="KW-0472">Membrane</keyword>
<comment type="caution">
    <text evidence="3">The sequence shown here is derived from an EMBL/GenBank/DDBJ whole genome shotgun (WGS) entry which is preliminary data.</text>
</comment>
<sequence length="121" mass="13331">MKSTTAKKTTAKKTTMRPHPPTIYPDRTTEITTSSNSASAQRKTSNSNMFTTGVIVGIVLAVVFVLLAFIRLLIYCVAQPDSDDSSEKKPFDHGNEAKSETFSSFDDPVYQGRGDTLDEDY</sequence>
<name>A0AAD9UGD4_RIDPI</name>
<accession>A0AAD9UGD4</accession>
<feature type="transmembrane region" description="Helical" evidence="2">
    <location>
        <begin position="49"/>
        <end position="74"/>
    </location>
</feature>
<organism evidence="3 4">
    <name type="scientific">Ridgeia piscesae</name>
    <name type="common">Tubeworm</name>
    <dbReference type="NCBI Taxonomy" id="27915"/>
    <lineage>
        <taxon>Eukaryota</taxon>
        <taxon>Metazoa</taxon>
        <taxon>Spiralia</taxon>
        <taxon>Lophotrochozoa</taxon>
        <taxon>Annelida</taxon>
        <taxon>Polychaeta</taxon>
        <taxon>Sedentaria</taxon>
        <taxon>Canalipalpata</taxon>
        <taxon>Sabellida</taxon>
        <taxon>Siboglinidae</taxon>
        <taxon>Ridgeia</taxon>
    </lineage>
</organism>